<name>A0A0U5B910_9BACL</name>
<gene>
    <name evidence="1" type="ORF">CB4_01578</name>
</gene>
<reference evidence="1 2" key="1">
    <citation type="submission" date="2015-12" db="EMBL/GenBank/DDBJ databases">
        <title>Genome sequence of Aneurinibacillus soli.</title>
        <authorList>
            <person name="Lee J.S."/>
            <person name="Lee K.C."/>
            <person name="Kim K.K."/>
            <person name="Lee B.W."/>
        </authorList>
    </citation>
    <scope>NUCLEOTIDE SEQUENCE [LARGE SCALE GENOMIC DNA]</scope>
    <source>
        <strain evidence="1 2">CB4</strain>
    </source>
</reference>
<evidence type="ECO:0000313" key="1">
    <source>
        <dbReference type="EMBL" id="BAU27404.1"/>
    </source>
</evidence>
<dbReference type="OrthoDB" id="2918802at2"/>
<evidence type="ECO:0000313" key="2">
    <source>
        <dbReference type="Proteomes" id="UP000217696"/>
    </source>
</evidence>
<sequence>MYQSYYPYTYGYAAYPSYAGWEYPYGERAYSESEEEDRNTQDVTRVMNILHTHYGHLYQELTRLGMDYRLVNYLFRSIVVFVDETYDRYTGTIDQKITQAERALRRQRAWIFDIMSLYAVSPATQARVLDTILRVSFQFLRPAPGPGHGPGHPGPGPMPR</sequence>
<protein>
    <submittedName>
        <fullName evidence="1">Uncharacterized protein</fullName>
    </submittedName>
</protein>
<organism evidence="1 2">
    <name type="scientific">Aneurinibacillus soli</name>
    <dbReference type="NCBI Taxonomy" id="1500254"/>
    <lineage>
        <taxon>Bacteria</taxon>
        <taxon>Bacillati</taxon>
        <taxon>Bacillota</taxon>
        <taxon>Bacilli</taxon>
        <taxon>Bacillales</taxon>
        <taxon>Paenibacillaceae</taxon>
        <taxon>Aneurinibacillus group</taxon>
        <taxon>Aneurinibacillus</taxon>
    </lineage>
</organism>
<dbReference type="RefSeq" id="WP_096464715.1">
    <property type="nucleotide sequence ID" value="NZ_AP017312.1"/>
</dbReference>
<accession>A0A0U5B910</accession>
<dbReference type="EMBL" id="AP017312">
    <property type="protein sequence ID" value="BAU27404.1"/>
    <property type="molecule type" value="Genomic_DNA"/>
</dbReference>
<keyword evidence="2" id="KW-1185">Reference proteome</keyword>
<dbReference type="Proteomes" id="UP000217696">
    <property type="component" value="Chromosome"/>
</dbReference>
<proteinExistence type="predicted"/>
<dbReference type="AlphaFoldDB" id="A0A0U5B910"/>
<dbReference type="KEGG" id="asoc:CB4_01578"/>